<evidence type="ECO:0000256" key="4">
    <source>
        <dbReference type="ARBA" id="ARBA00020071"/>
    </source>
</evidence>
<organism evidence="8 9">
    <name type="scientific">Mesorhizobium kowhaii</name>
    <dbReference type="NCBI Taxonomy" id="1300272"/>
    <lineage>
        <taxon>Bacteria</taxon>
        <taxon>Pseudomonadati</taxon>
        <taxon>Pseudomonadota</taxon>
        <taxon>Alphaproteobacteria</taxon>
        <taxon>Hyphomicrobiales</taxon>
        <taxon>Phyllobacteriaceae</taxon>
        <taxon>Mesorhizobium</taxon>
    </lineage>
</organism>
<evidence type="ECO:0000313" key="8">
    <source>
        <dbReference type="EMBL" id="PZV36615.1"/>
    </source>
</evidence>
<dbReference type="GO" id="GO:0005576">
    <property type="term" value="C:extracellular region"/>
    <property type="evidence" value="ECO:0007669"/>
    <property type="project" value="UniProtKB-SubCell"/>
</dbReference>
<dbReference type="GO" id="GO:0016810">
    <property type="term" value="F:hydrolase activity, acting on carbon-nitrogen (but not peptide) bonds"/>
    <property type="evidence" value="ECO:0007669"/>
    <property type="project" value="InterPro"/>
</dbReference>
<dbReference type="PANTHER" id="PTHR34216:SF3">
    <property type="entry name" value="POLY-BETA-1,6-N-ACETYL-D-GLUCOSAMINE N-DEACETYLASE"/>
    <property type="match status" value="1"/>
</dbReference>
<accession>A0A2W7C0K6</accession>
<evidence type="ECO:0000313" key="9">
    <source>
        <dbReference type="Proteomes" id="UP000248616"/>
    </source>
</evidence>
<evidence type="ECO:0000256" key="3">
    <source>
        <dbReference type="ARBA" id="ARBA00010973"/>
    </source>
</evidence>
<comment type="subcellular location">
    <subcellularLocation>
        <location evidence="2">Secreted</location>
    </subcellularLocation>
</comment>
<gene>
    <name evidence="8" type="ORF">B5V02_20920</name>
</gene>
<dbReference type="SUPFAM" id="SSF88713">
    <property type="entry name" value="Glycoside hydrolase/deacetylase"/>
    <property type="match status" value="1"/>
</dbReference>
<evidence type="ECO:0000256" key="2">
    <source>
        <dbReference type="ARBA" id="ARBA00004613"/>
    </source>
</evidence>
<dbReference type="AlphaFoldDB" id="A0A2W7C0K6"/>
<protein>
    <recommendedName>
        <fullName evidence="4">Chitooligosaccharide deacetylase</fullName>
    </recommendedName>
    <alternativeName>
        <fullName evidence="6">Nodulation protein B</fullName>
    </alternativeName>
</protein>
<comment type="similarity">
    <text evidence="3">Belongs to the polysaccharide deacetylase family.</text>
</comment>
<dbReference type="PANTHER" id="PTHR34216">
    <property type="match status" value="1"/>
</dbReference>
<evidence type="ECO:0000256" key="5">
    <source>
        <dbReference type="ARBA" id="ARBA00022729"/>
    </source>
</evidence>
<evidence type="ECO:0000256" key="6">
    <source>
        <dbReference type="ARBA" id="ARBA00032976"/>
    </source>
</evidence>
<comment type="caution">
    <text evidence="8">The sequence shown here is derived from an EMBL/GenBank/DDBJ whole genome shotgun (WGS) entry which is preliminary data.</text>
</comment>
<name>A0A2W7C0K6_9HYPH</name>
<dbReference type="InterPro" id="IPR011330">
    <property type="entry name" value="Glyco_hydro/deAcase_b/a-brl"/>
</dbReference>
<reference evidence="9" key="1">
    <citation type="submission" date="2017-03" db="EMBL/GenBank/DDBJ databases">
        <authorList>
            <person name="Safronova V.I."/>
            <person name="Sazanova A.L."/>
            <person name="Chirak E.R."/>
        </authorList>
    </citation>
    <scope>NUCLEOTIDE SEQUENCE [LARGE SCALE GENOMIC DNA]</scope>
    <source>
        <strain evidence="9">Ach-343</strain>
    </source>
</reference>
<feature type="domain" description="NodB homology" evidence="7">
    <location>
        <begin position="87"/>
        <end position="127"/>
    </location>
</feature>
<evidence type="ECO:0000256" key="1">
    <source>
        <dbReference type="ARBA" id="ARBA00003236"/>
    </source>
</evidence>
<dbReference type="Pfam" id="PF01522">
    <property type="entry name" value="Polysacc_deac_1"/>
    <property type="match status" value="1"/>
</dbReference>
<proteinExistence type="inferred from homology"/>
<dbReference type="EMBL" id="MZXV01000046">
    <property type="protein sequence ID" value="PZV36615.1"/>
    <property type="molecule type" value="Genomic_DNA"/>
</dbReference>
<keyword evidence="5" id="KW-0732">Signal</keyword>
<comment type="function">
    <text evidence="1">Is involved in generating a small heat-stable compound (Nod), an acylated oligomer of N-acetylglucosamine, that stimulates mitosis in various plant protoplasts.</text>
</comment>
<evidence type="ECO:0000259" key="7">
    <source>
        <dbReference type="Pfam" id="PF01522"/>
    </source>
</evidence>
<keyword evidence="9" id="KW-1185">Reference proteome</keyword>
<dbReference type="Gene3D" id="3.20.20.370">
    <property type="entry name" value="Glycoside hydrolase/deacetylase"/>
    <property type="match status" value="1"/>
</dbReference>
<dbReference type="GO" id="GO:0005975">
    <property type="term" value="P:carbohydrate metabolic process"/>
    <property type="evidence" value="ECO:0007669"/>
    <property type="project" value="InterPro"/>
</dbReference>
<sequence>MLRATKLMALRAARSVGGCAALRGSRWRRERLLILCYHGISLADEHCWNPELYIPGNLFEQRLAAISEQGYNVLPLDDALNRLYAGELPPQSLCLTFDDGFHDFAAVAYPLLEKYGIPVTVYLTSFYSKYRRPVFDLMCSYLLWKARDRTLEMARLRIAERSVALAQRGVRQDVAANICRFANENGYSADDRDELLCRLASELGVDYNALVASRILQIMSASELVDLDPGLVQVELHTHRHRVPLDKVLFRREIRQNRDYIRLGTQRRMVSTHFCYPSGVTSPVFLPWLRELGIRSGTTCRPGLACRADEPLMLPRFLDMCGVSSSEFDGWLSGLASKMPRRRLTDPEPTASGILV</sequence>
<dbReference type="Proteomes" id="UP000248616">
    <property type="component" value="Unassembled WGS sequence"/>
</dbReference>
<dbReference type="InterPro" id="IPR002509">
    <property type="entry name" value="NODB_dom"/>
</dbReference>
<dbReference type="InterPro" id="IPR051398">
    <property type="entry name" value="Polysacch_Deacetylase"/>
</dbReference>